<organism evidence="2 3">
    <name type="scientific">Clostridium faecium</name>
    <dbReference type="NCBI Taxonomy" id="2762223"/>
    <lineage>
        <taxon>Bacteria</taxon>
        <taxon>Bacillati</taxon>
        <taxon>Bacillota</taxon>
        <taxon>Clostridia</taxon>
        <taxon>Eubacteriales</taxon>
        <taxon>Clostridiaceae</taxon>
        <taxon>Clostridium</taxon>
    </lineage>
</organism>
<dbReference type="EMBL" id="JACSQB010000119">
    <property type="protein sequence ID" value="MBD8048227.1"/>
    <property type="molecule type" value="Genomic_DNA"/>
</dbReference>
<sequence>MNKRKLITKILILFIIFYMIFYNSNIKFYTNEGKWALINYKYEEFYDKEEYIYVIRLNKPIAHIEKYKMEKENVVNIIAKPEEDIIISFLGETELYNIEKRDGIDVKDEYFLNPIEFSFNIDAYKVKRKNFVFRVKNNKKNIISFKNKKIINIILN</sequence>
<keyword evidence="1" id="KW-0472">Membrane</keyword>
<proteinExistence type="predicted"/>
<keyword evidence="1" id="KW-0812">Transmembrane</keyword>
<name>A0ABR8YVC6_9CLOT</name>
<protein>
    <recommendedName>
        <fullName evidence="4">Lipoprotein</fullName>
    </recommendedName>
</protein>
<comment type="caution">
    <text evidence="2">The sequence shown here is derived from an EMBL/GenBank/DDBJ whole genome shotgun (WGS) entry which is preliminary data.</text>
</comment>
<keyword evidence="1" id="KW-1133">Transmembrane helix</keyword>
<evidence type="ECO:0000313" key="2">
    <source>
        <dbReference type="EMBL" id="MBD8048227.1"/>
    </source>
</evidence>
<evidence type="ECO:0000313" key="3">
    <source>
        <dbReference type="Proteomes" id="UP000627166"/>
    </source>
</evidence>
<evidence type="ECO:0000256" key="1">
    <source>
        <dbReference type="SAM" id="Phobius"/>
    </source>
</evidence>
<dbReference type="RefSeq" id="WP_191741179.1">
    <property type="nucleotide sequence ID" value="NZ_JACSQB010000119.1"/>
</dbReference>
<dbReference type="Proteomes" id="UP000627166">
    <property type="component" value="Unassembled WGS sequence"/>
</dbReference>
<keyword evidence="3" id="KW-1185">Reference proteome</keyword>
<reference evidence="2 3" key="1">
    <citation type="submission" date="2020-08" db="EMBL/GenBank/DDBJ databases">
        <title>A Genomic Blueprint of the Chicken Gut Microbiome.</title>
        <authorList>
            <person name="Gilroy R."/>
            <person name="Ravi A."/>
            <person name="Getino M."/>
            <person name="Pursley I."/>
            <person name="Horton D.L."/>
            <person name="Alikhan N.-F."/>
            <person name="Baker D."/>
            <person name="Gharbi K."/>
            <person name="Hall N."/>
            <person name="Watson M."/>
            <person name="Adriaenssens E.M."/>
            <person name="Foster-Nyarko E."/>
            <person name="Jarju S."/>
            <person name="Secka A."/>
            <person name="Antonio M."/>
            <person name="Oren A."/>
            <person name="Chaudhuri R."/>
            <person name="La Ragione R.M."/>
            <person name="Hildebrand F."/>
            <person name="Pallen M.J."/>
        </authorList>
    </citation>
    <scope>NUCLEOTIDE SEQUENCE [LARGE SCALE GENOMIC DNA]</scope>
    <source>
        <strain evidence="2 3">N37</strain>
    </source>
</reference>
<feature type="transmembrane region" description="Helical" evidence="1">
    <location>
        <begin position="6"/>
        <end position="24"/>
    </location>
</feature>
<gene>
    <name evidence="2" type="ORF">H9637_14480</name>
</gene>
<accession>A0ABR8YVC6</accession>
<evidence type="ECO:0008006" key="4">
    <source>
        <dbReference type="Google" id="ProtNLM"/>
    </source>
</evidence>